<name>A0AA35L3B4_9SAUR</name>
<gene>
    <name evidence="2" type="ORF">PODLI_1B012765</name>
</gene>
<feature type="compositionally biased region" description="Polar residues" evidence="1">
    <location>
        <begin position="258"/>
        <end position="269"/>
    </location>
</feature>
<feature type="compositionally biased region" description="Low complexity" evidence="1">
    <location>
        <begin position="232"/>
        <end position="241"/>
    </location>
</feature>
<feature type="compositionally biased region" description="Basic and acidic residues" evidence="1">
    <location>
        <begin position="183"/>
        <end position="197"/>
    </location>
</feature>
<evidence type="ECO:0000313" key="2">
    <source>
        <dbReference type="EMBL" id="CAI5788566.1"/>
    </source>
</evidence>
<reference evidence="2" key="1">
    <citation type="submission" date="2022-12" db="EMBL/GenBank/DDBJ databases">
        <authorList>
            <person name="Alioto T."/>
            <person name="Alioto T."/>
            <person name="Gomez Garrido J."/>
        </authorList>
    </citation>
    <scope>NUCLEOTIDE SEQUENCE</scope>
</reference>
<dbReference type="EMBL" id="OX395137">
    <property type="protein sequence ID" value="CAI5788566.1"/>
    <property type="molecule type" value="Genomic_DNA"/>
</dbReference>
<protein>
    <submittedName>
        <fullName evidence="2">Uncharacterized protein</fullName>
    </submittedName>
</protein>
<keyword evidence="3" id="KW-1185">Reference proteome</keyword>
<feature type="compositionally biased region" description="Basic and acidic residues" evidence="1">
    <location>
        <begin position="126"/>
        <end position="149"/>
    </location>
</feature>
<feature type="region of interest" description="Disordered" evidence="1">
    <location>
        <begin position="100"/>
        <end position="270"/>
    </location>
</feature>
<dbReference type="Proteomes" id="UP001178461">
    <property type="component" value="Chromosome 12"/>
</dbReference>
<organism evidence="2 3">
    <name type="scientific">Podarcis lilfordi</name>
    <name type="common">Lilford's wall lizard</name>
    <dbReference type="NCBI Taxonomy" id="74358"/>
    <lineage>
        <taxon>Eukaryota</taxon>
        <taxon>Metazoa</taxon>
        <taxon>Chordata</taxon>
        <taxon>Craniata</taxon>
        <taxon>Vertebrata</taxon>
        <taxon>Euteleostomi</taxon>
        <taxon>Lepidosauria</taxon>
        <taxon>Squamata</taxon>
        <taxon>Bifurcata</taxon>
        <taxon>Unidentata</taxon>
        <taxon>Episquamata</taxon>
        <taxon>Laterata</taxon>
        <taxon>Lacertibaenia</taxon>
        <taxon>Lacertidae</taxon>
        <taxon>Podarcis</taxon>
    </lineage>
</organism>
<evidence type="ECO:0000313" key="3">
    <source>
        <dbReference type="Proteomes" id="UP001178461"/>
    </source>
</evidence>
<evidence type="ECO:0000256" key="1">
    <source>
        <dbReference type="SAM" id="MobiDB-lite"/>
    </source>
</evidence>
<dbReference type="AlphaFoldDB" id="A0AA35L3B4"/>
<accession>A0AA35L3B4</accession>
<sequence>MEDSAPLNISATNSAASIRKSGNCQWGKKTTIVGVSSLHIRQYPRLPNELRKATRRAYNTIPSPPNSNTKSDVQFGILKIPNEPSKIARRGCQLAKCRKKRSSVETRVGGKALPSQKLQVEVKWQSPKEDSWSSHYCKAEGKGGRREPQEAPGLRRRVALPPLYFKEPPQRSQRGKEEEEGEGEGKPSRPWRTKEVPRAAMARGGEPPFRATKTRAAATAQGAREWRERRANQGAEGAGANEAERAGRCSPRPIGSRPCSSLHTHTQPGSLIPELTRGLLRLLRLLPCSARALVAELQARPA</sequence>
<proteinExistence type="predicted"/>
<feature type="compositionally biased region" description="Low complexity" evidence="1">
    <location>
        <begin position="210"/>
        <end position="223"/>
    </location>
</feature>